<proteinExistence type="predicted"/>
<dbReference type="OrthoDB" id="7876689at2"/>
<evidence type="ECO:0008006" key="3">
    <source>
        <dbReference type="Google" id="ProtNLM"/>
    </source>
</evidence>
<dbReference type="Proteomes" id="UP000051681">
    <property type="component" value="Unassembled WGS sequence"/>
</dbReference>
<dbReference type="AlphaFoldDB" id="A0A0P1GRE0"/>
<dbReference type="PROSITE" id="PS51257">
    <property type="entry name" value="PROKAR_LIPOPROTEIN"/>
    <property type="match status" value="1"/>
</dbReference>
<dbReference type="Pfam" id="PF11233">
    <property type="entry name" value="DUF3035"/>
    <property type="match status" value="1"/>
</dbReference>
<dbReference type="RefSeq" id="WP_058319247.1">
    <property type="nucleotide sequence ID" value="NZ_CYSF01000012.1"/>
</dbReference>
<keyword evidence="2" id="KW-1185">Reference proteome</keyword>
<evidence type="ECO:0000313" key="1">
    <source>
        <dbReference type="EMBL" id="CUH85174.1"/>
    </source>
</evidence>
<accession>A0A0P1GRE0</accession>
<evidence type="ECO:0000313" key="2">
    <source>
        <dbReference type="Proteomes" id="UP000051681"/>
    </source>
</evidence>
<protein>
    <recommendedName>
        <fullName evidence="3">Beta-barrel assembly machine subunit BamF</fullName>
    </recommendedName>
</protein>
<dbReference type="EMBL" id="CYSF01000012">
    <property type="protein sequence ID" value="CUH85174.1"/>
    <property type="molecule type" value="Genomic_DNA"/>
</dbReference>
<sequence length="174" mass="18789">MPRALLGLMAVLTVAACSGENRDIGLRDLRSFTDGPDEFMVLPSKELQQPADYASLPTPTPGGSNLTDATPLADGVTALGGRATALAQADGIPAVDSALVNHVSRNGMSDDIRGVLAAEDEEFRRFNSRFTKLKLVRTDRYARAYRDFALDPSVEVRKWREFGVQTPTAPPANN</sequence>
<gene>
    <name evidence="1" type="ORF">TM5383_02402</name>
</gene>
<organism evidence="1 2">
    <name type="scientific">Thalassovita mediterranea</name>
    <dbReference type="NCBI Taxonomy" id="340021"/>
    <lineage>
        <taxon>Bacteria</taxon>
        <taxon>Pseudomonadati</taxon>
        <taxon>Pseudomonadota</taxon>
        <taxon>Alphaproteobacteria</taxon>
        <taxon>Rhodobacterales</taxon>
        <taxon>Roseobacteraceae</taxon>
        <taxon>Thalassovita</taxon>
    </lineage>
</organism>
<reference evidence="1 2" key="1">
    <citation type="submission" date="2015-09" db="EMBL/GenBank/DDBJ databases">
        <authorList>
            <consortium name="Swine Surveillance"/>
        </authorList>
    </citation>
    <scope>NUCLEOTIDE SEQUENCE [LARGE SCALE GENOMIC DNA]</scope>
    <source>
        <strain evidence="1 2">CECT 8383</strain>
    </source>
</reference>
<name>A0A0P1GRE0_9RHOB</name>
<dbReference type="InterPro" id="IPR021395">
    <property type="entry name" value="DUF3035"/>
</dbReference>
<dbReference type="STRING" id="340021.TM5383_02402"/>